<dbReference type="PROSITE" id="PS50850">
    <property type="entry name" value="MFS"/>
    <property type="match status" value="1"/>
</dbReference>
<dbReference type="Proteomes" id="UP000503540">
    <property type="component" value="Chromosome"/>
</dbReference>
<feature type="transmembrane region" description="Helical" evidence="7">
    <location>
        <begin position="80"/>
        <end position="102"/>
    </location>
</feature>
<dbReference type="InterPro" id="IPR020846">
    <property type="entry name" value="MFS_dom"/>
</dbReference>
<feature type="transmembrane region" description="Helical" evidence="7">
    <location>
        <begin position="228"/>
        <end position="249"/>
    </location>
</feature>
<feature type="transmembrane region" description="Helical" evidence="7">
    <location>
        <begin position="352"/>
        <end position="371"/>
    </location>
</feature>
<evidence type="ECO:0000256" key="4">
    <source>
        <dbReference type="ARBA" id="ARBA00022692"/>
    </source>
</evidence>
<dbReference type="InterPro" id="IPR036259">
    <property type="entry name" value="MFS_trans_sf"/>
</dbReference>
<evidence type="ECO:0000256" key="5">
    <source>
        <dbReference type="ARBA" id="ARBA00022989"/>
    </source>
</evidence>
<dbReference type="EMBL" id="CP046172">
    <property type="protein sequence ID" value="QIS10566.1"/>
    <property type="molecule type" value="Genomic_DNA"/>
</dbReference>
<name>A0A6G9YBY1_9NOCA</name>
<evidence type="ECO:0000256" key="1">
    <source>
        <dbReference type="ARBA" id="ARBA00004651"/>
    </source>
</evidence>
<dbReference type="Gene3D" id="1.20.1250.20">
    <property type="entry name" value="MFS general substrate transporter like domains"/>
    <property type="match status" value="1"/>
</dbReference>
<gene>
    <name evidence="9" type="ORF">F5544_13385</name>
</gene>
<dbReference type="GO" id="GO:0022857">
    <property type="term" value="F:transmembrane transporter activity"/>
    <property type="evidence" value="ECO:0007669"/>
    <property type="project" value="InterPro"/>
</dbReference>
<feature type="transmembrane region" description="Helical" evidence="7">
    <location>
        <begin position="261"/>
        <end position="283"/>
    </location>
</feature>
<keyword evidence="6 7" id="KW-0472">Membrane</keyword>
<proteinExistence type="predicted"/>
<feature type="transmembrane region" description="Helical" evidence="7">
    <location>
        <begin position="377"/>
        <end position="396"/>
    </location>
</feature>
<keyword evidence="4 7" id="KW-0812">Transmembrane</keyword>
<reference evidence="9 10" key="1">
    <citation type="journal article" date="2019" name="ACS Chem. Biol.">
        <title>Identification and Mobilization of a Cryptic Antibiotic Biosynthesis Gene Locus from a Human-Pathogenic Nocardia Isolate.</title>
        <authorList>
            <person name="Herisse M."/>
            <person name="Ishida K."/>
            <person name="Porter J.L."/>
            <person name="Howden B."/>
            <person name="Hertweck C."/>
            <person name="Stinear T.P."/>
            <person name="Pidot S.J."/>
        </authorList>
    </citation>
    <scope>NUCLEOTIDE SEQUENCE [LARGE SCALE GENOMIC DNA]</scope>
    <source>
        <strain evidence="9 10">AUSMDU00012717</strain>
    </source>
</reference>
<dbReference type="PANTHER" id="PTHR23513:SF6">
    <property type="entry name" value="MAJOR FACILITATOR SUPERFAMILY ASSOCIATED DOMAIN-CONTAINING PROTEIN"/>
    <property type="match status" value="1"/>
</dbReference>
<accession>A0A6G9YBY1</accession>
<evidence type="ECO:0000313" key="10">
    <source>
        <dbReference type="Proteomes" id="UP000503540"/>
    </source>
</evidence>
<dbReference type="KEGG" id="nah:F5544_13385"/>
<feature type="transmembrane region" description="Helical" evidence="7">
    <location>
        <begin position="303"/>
        <end position="332"/>
    </location>
</feature>
<dbReference type="AlphaFoldDB" id="A0A6G9YBY1"/>
<keyword evidence="3" id="KW-1003">Cell membrane</keyword>
<keyword evidence="10" id="KW-1185">Reference proteome</keyword>
<comment type="subcellular location">
    <subcellularLocation>
        <location evidence="1">Cell membrane</location>
        <topology evidence="1">Multi-pass membrane protein</topology>
    </subcellularLocation>
</comment>
<dbReference type="RefSeq" id="WP_167473521.1">
    <property type="nucleotide sequence ID" value="NZ_CP046172.1"/>
</dbReference>
<evidence type="ECO:0000256" key="2">
    <source>
        <dbReference type="ARBA" id="ARBA00022448"/>
    </source>
</evidence>
<dbReference type="InterPro" id="IPR010290">
    <property type="entry name" value="TM_effector"/>
</dbReference>
<evidence type="ECO:0000256" key="6">
    <source>
        <dbReference type="ARBA" id="ARBA00023136"/>
    </source>
</evidence>
<feature type="transmembrane region" description="Helical" evidence="7">
    <location>
        <begin position="157"/>
        <end position="177"/>
    </location>
</feature>
<dbReference type="GO" id="GO:0005886">
    <property type="term" value="C:plasma membrane"/>
    <property type="evidence" value="ECO:0007669"/>
    <property type="project" value="UniProtKB-SubCell"/>
</dbReference>
<feature type="transmembrane region" description="Helical" evidence="7">
    <location>
        <begin position="108"/>
        <end position="136"/>
    </location>
</feature>
<feature type="transmembrane region" description="Helical" evidence="7">
    <location>
        <begin position="48"/>
        <end position="68"/>
    </location>
</feature>
<sequence length="420" mass="43706">MERTTPATTRLGAGFARLWSAATLSGFGDGVTQIAANLLAVSITRDPIAVSGLMIAQITPFLLFGLPSGALVDRLDRRRFMTIATLVRIAMLATVSAAVATGHTSLPLLYITFFVVGCAGLVFDNASTTAIPSLVAPTQLERANGRLQATRSVTEQVLARPLGVALFGITAWTPFLVDTVGLAAVAVLATTLPASVNRRAPVAARQHLAAAVVDGARWLWRNSLVRTLTLTVGLSNIGLGAIFSLLVLIARERLGVGNTGYAMLLIAAAVGGVCGGLTAPRIIAALGPGTTLRLGLLIEMASYVGMALTHSAAVAVAILIPFSIHLSVFTTIGASLRQTLVPVELLGRVHSAYRLVGATGLFVGAVFGGLLASRFGLAAPFWMGLACAVVFTLAAWRKLNNHTIITARDVAEHTGSTKQE</sequence>
<dbReference type="Pfam" id="PF05977">
    <property type="entry name" value="MFS_3"/>
    <property type="match status" value="1"/>
</dbReference>
<organism evidence="9 10">
    <name type="scientific">Nocardia arthritidis</name>
    <dbReference type="NCBI Taxonomy" id="228602"/>
    <lineage>
        <taxon>Bacteria</taxon>
        <taxon>Bacillati</taxon>
        <taxon>Actinomycetota</taxon>
        <taxon>Actinomycetes</taxon>
        <taxon>Mycobacteriales</taxon>
        <taxon>Nocardiaceae</taxon>
        <taxon>Nocardia</taxon>
    </lineage>
</organism>
<dbReference type="SUPFAM" id="SSF103473">
    <property type="entry name" value="MFS general substrate transporter"/>
    <property type="match status" value="1"/>
</dbReference>
<feature type="domain" description="Major facilitator superfamily (MFS) profile" evidence="8">
    <location>
        <begin position="14"/>
        <end position="403"/>
    </location>
</feature>
<keyword evidence="5 7" id="KW-1133">Transmembrane helix</keyword>
<keyword evidence="2" id="KW-0813">Transport</keyword>
<evidence type="ECO:0000256" key="7">
    <source>
        <dbReference type="SAM" id="Phobius"/>
    </source>
</evidence>
<dbReference type="CDD" id="cd06173">
    <property type="entry name" value="MFS_MefA_like"/>
    <property type="match status" value="1"/>
</dbReference>
<evidence type="ECO:0000256" key="3">
    <source>
        <dbReference type="ARBA" id="ARBA00022475"/>
    </source>
</evidence>
<evidence type="ECO:0000259" key="8">
    <source>
        <dbReference type="PROSITE" id="PS50850"/>
    </source>
</evidence>
<evidence type="ECO:0000313" key="9">
    <source>
        <dbReference type="EMBL" id="QIS10566.1"/>
    </source>
</evidence>
<protein>
    <submittedName>
        <fullName evidence="9">MFS transporter</fullName>
    </submittedName>
</protein>
<dbReference type="PANTHER" id="PTHR23513">
    <property type="entry name" value="INTEGRAL MEMBRANE EFFLUX PROTEIN-RELATED"/>
    <property type="match status" value="1"/>
</dbReference>